<dbReference type="OrthoDB" id="9177203at2"/>
<accession>A0A4Y4CVE5</accession>
<evidence type="ECO:0000313" key="1">
    <source>
        <dbReference type="EMBL" id="GEC95223.1"/>
    </source>
</evidence>
<dbReference type="EMBL" id="BJNV01000015">
    <property type="protein sequence ID" value="GEC95223.1"/>
    <property type="molecule type" value="Genomic_DNA"/>
</dbReference>
<comment type="caution">
    <text evidence="1">The sequence shown here is derived from an EMBL/GenBank/DDBJ whole genome shotgun (WGS) entry which is preliminary data.</text>
</comment>
<dbReference type="Proteomes" id="UP000318422">
    <property type="component" value="Unassembled WGS sequence"/>
</dbReference>
<keyword evidence="2" id="KW-1185">Reference proteome</keyword>
<gene>
    <name evidence="1" type="ORF">ZRA01_12960</name>
</gene>
<proteinExistence type="predicted"/>
<dbReference type="RefSeq" id="WP_141350478.1">
    <property type="nucleotide sequence ID" value="NZ_BJNV01000015.1"/>
</dbReference>
<dbReference type="AlphaFoldDB" id="A0A4Y4CVE5"/>
<evidence type="ECO:0000313" key="2">
    <source>
        <dbReference type="Proteomes" id="UP000318422"/>
    </source>
</evidence>
<sequence>MPDSAQTYTDLRSVEQYRKLLRNLHTLNASESHATLVRMLEGLLASPLGPEEQLEVLESARQTITFVQHEMSSRYAAHPLPPDSQEDATLRQVVRLWTALSTAYARLAEGGSGSDEFRAQWPLLAQRRIQYLGQVIIEYFRAHRAEPPGAWKAVHAAFLEAERAGVTHSRVIDPLNNTWKAQSPDEAYIALLLVDLTNPYGRNQRELNWICRWAQRFAPYCIMQTNWEKDDARAYGLDLTEDHGLRPVALIGSRPGMRRFDGHRLAAQIKAMLAEFKQGTTPASLGLGDDCSQPACARLLVSLYRPWGMSAAGRRFPRRSKKGSNKICTDWEAISLLVSGRDFVPPNRRQALGSRYDINMITFGARADDDIPDFIDPEVEVQKRGFALDEWQTVDHSVSGFRVQRKHPGQRIEHHQMVGIKPSDGSQYLLGQVSWLMYEPDGTLMAGIHLLAGLPTAVAVRTTGVNVSSQDPYAQGFLLPEIAAMRAPATIVLPGGWFHADRVVELHDGEPRQIRLTSLVARGTNFDQATYEHVSTTSRAASSAA</sequence>
<name>A0A4Y4CVE5_ZOORA</name>
<protein>
    <submittedName>
        <fullName evidence="1">Uncharacterized protein</fullName>
    </submittedName>
</protein>
<reference evidence="1 2" key="1">
    <citation type="submission" date="2019-06" db="EMBL/GenBank/DDBJ databases">
        <title>Whole genome shotgun sequence of Zoogloea ramigera NBRC 15342.</title>
        <authorList>
            <person name="Hosoyama A."/>
            <person name="Uohara A."/>
            <person name="Ohji S."/>
            <person name="Ichikawa N."/>
        </authorList>
    </citation>
    <scope>NUCLEOTIDE SEQUENCE [LARGE SCALE GENOMIC DNA]</scope>
    <source>
        <strain evidence="1 2">NBRC 15342</strain>
    </source>
</reference>
<organism evidence="1 2">
    <name type="scientific">Zoogloea ramigera</name>
    <dbReference type="NCBI Taxonomy" id="350"/>
    <lineage>
        <taxon>Bacteria</taxon>
        <taxon>Pseudomonadati</taxon>
        <taxon>Pseudomonadota</taxon>
        <taxon>Betaproteobacteria</taxon>
        <taxon>Rhodocyclales</taxon>
        <taxon>Zoogloeaceae</taxon>
        <taxon>Zoogloea</taxon>
    </lineage>
</organism>